<feature type="signal peptide" evidence="1">
    <location>
        <begin position="1"/>
        <end position="22"/>
    </location>
</feature>
<organism evidence="2 3">
    <name type="scientific">Ameca splendens</name>
    <dbReference type="NCBI Taxonomy" id="208324"/>
    <lineage>
        <taxon>Eukaryota</taxon>
        <taxon>Metazoa</taxon>
        <taxon>Chordata</taxon>
        <taxon>Craniata</taxon>
        <taxon>Vertebrata</taxon>
        <taxon>Euteleostomi</taxon>
        <taxon>Actinopterygii</taxon>
        <taxon>Neopterygii</taxon>
        <taxon>Teleostei</taxon>
        <taxon>Neoteleostei</taxon>
        <taxon>Acanthomorphata</taxon>
        <taxon>Ovalentaria</taxon>
        <taxon>Atherinomorphae</taxon>
        <taxon>Cyprinodontiformes</taxon>
        <taxon>Goodeidae</taxon>
        <taxon>Ameca</taxon>
    </lineage>
</organism>
<name>A0ABV1A0W2_9TELE</name>
<evidence type="ECO:0000256" key="1">
    <source>
        <dbReference type="SAM" id="SignalP"/>
    </source>
</evidence>
<feature type="chain" id="PRO_5045728166" evidence="1">
    <location>
        <begin position="23"/>
        <end position="139"/>
    </location>
</feature>
<gene>
    <name evidence="2" type="ORF">AMECASPLE_020040</name>
</gene>
<protein>
    <submittedName>
        <fullName evidence="2">Uncharacterized protein</fullName>
    </submittedName>
</protein>
<evidence type="ECO:0000313" key="3">
    <source>
        <dbReference type="Proteomes" id="UP001469553"/>
    </source>
</evidence>
<accession>A0ABV1A0W2</accession>
<dbReference type="Proteomes" id="UP001469553">
    <property type="component" value="Unassembled WGS sequence"/>
</dbReference>
<sequence length="139" mass="14760">MTSLCGCLVCVCLGLLWPSLLGGLLSPAPSQPAPLLHLTCSTCSPSFISSSLTDKQCQIFKSLCVSSVQCSLVCLPDVILFLPHGFLCPCLALIGYLTGFWTLTCFCALTTALCLFTGFINLRACVTLSCCHLTTTPRS</sequence>
<comment type="caution">
    <text evidence="2">The sequence shown here is derived from an EMBL/GenBank/DDBJ whole genome shotgun (WGS) entry which is preliminary data.</text>
</comment>
<dbReference type="EMBL" id="JAHRIP010076883">
    <property type="protein sequence ID" value="MEQ2311435.1"/>
    <property type="molecule type" value="Genomic_DNA"/>
</dbReference>
<reference evidence="2 3" key="1">
    <citation type="submission" date="2021-06" db="EMBL/GenBank/DDBJ databases">
        <authorList>
            <person name="Palmer J.M."/>
        </authorList>
    </citation>
    <scope>NUCLEOTIDE SEQUENCE [LARGE SCALE GENOMIC DNA]</scope>
    <source>
        <strain evidence="2 3">AS_MEX2019</strain>
        <tissue evidence="2">Muscle</tissue>
    </source>
</reference>
<keyword evidence="1" id="KW-0732">Signal</keyword>
<proteinExistence type="predicted"/>
<keyword evidence="3" id="KW-1185">Reference proteome</keyword>
<evidence type="ECO:0000313" key="2">
    <source>
        <dbReference type="EMBL" id="MEQ2311435.1"/>
    </source>
</evidence>